<dbReference type="eggNOG" id="ENOG50333HB">
    <property type="taxonomic scope" value="Bacteria"/>
</dbReference>
<comment type="caution">
    <text evidence="2">The sequence shown here is derived from an EMBL/GenBank/DDBJ whole genome shotgun (WGS) entry which is preliminary data.</text>
</comment>
<accession>W2URT6</accession>
<name>W2URT6_9FLAO</name>
<evidence type="ECO:0000313" key="3">
    <source>
        <dbReference type="Proteomes" id="UP000018850"/>
    </source>
</evidence>
<dbReference type="EMBL" id="AYXY01000001">
    <property type="protein sequence ID" value="ETN96669.1"/>
    <property type="molecule type" value="Genomic_DNA"/>
</dbReference>
<dbReference type="PROSITE" id="PS51257">
    <property type="entry name" value="PROKAR_LIPOPROTEIN"/>
    <property type="match status" value="1"/>
</dbReference>
<reference evidence="2 3" key="2">
    <citation type="journal article" date="2016" name="Genome Announc.">
        <title>Draft Genome Sequence of Zhouia amylolytica AD3, Isolated from Tidal Flat Sediment.</title>
        <authorList>
            <person name="Jia B."/>
            <person name="Jin H.M."/>
            <person name="Lee H.J."/>
            <person name="Jeon C.O."/>
        </authorList>
    </citation>
    <scope>NUCLEOTIDE SEQUENCE [LARGE SCALE GENOMIC DNA]</scope>
    <source>
        <strain evidence="2 3">AD3</strain>
    </source>
</reference>
<dbReference type="InterPro" id="IPR037401">
    <property type="entry name" value="SnoaL-like"/>
</dbReference>
<dbReference type="InterPro" id="IPR032710">
    <property type="entry name" value="NTF2-like_dom_sf"/>
</dbReference>
<protein>
    <recommendedName>
        <fullName evidence="1">SnoaL-like domain-containing protein</fullName>
    </recommendedName>
</protein>
<organism evidence="2 3">
    <name type="scientific">Zhouia amylolytica AD3</name>
    <dbReference type="NCBI Taxonomy" id="1286632"/>
    <lineage>
        <taxon>Bacteria</taxon>
        <taxon>Pseudomonadati</taxon>
        <taxon>Bacteroidota</taxon>
        <taxon>Flavobacteriia</taxon>
        <taxon>Flavobacteriales</taxon>
        <taxon>Flavobacteriaceae</taxon>
        <taxon>Zhouia</taxon>
    </lineage>
</organism>
<keyword evidence="3" id="KW-1185">Reference proteome</keyword>
<dbReference type="Gene3D" id="3.10.450.50">
    <property type="match status" value="1"/>
</dbReference>
<reference evidence="3" key="1">
    <citation type="submission" date="2013-11" db="EMBL/GenBank/DDBJ databases">
        <title>Draft genome sequence from a member of Zhouia, isolated tidal flat.</title>
        <authorList>
            <person name="Jin H."/>
            <person name="Jeon C.O."/>
        </authorList>
    </citation>
    <scope>NUCLEOTIDE SEQUENCE [LARGE SCALE GENOMIC DNA]</scope>
    <source>
        <strain evidence="3">AD3</strain>
    </source>
</reference>
<proteinExistence type="predicted"/>
<dbReference type="AlphaFoldDB" id="W2URT6"/>
<dbReference type="Pfam" id="PF13474">
    <property type="entry name" value="SnoaL_3"/>
    <property type="match status" value="1"/>
</dbReference>
<sequence>MITKNTLFIAVTLICLTSSCTPKTDSETKKSVVAKTINSFYQSFEQKDINLMSEVMAHDDSMLSFGTAMFDIHKSWSEWKENHIAQFKAFDRATINPTNLNVYLSKNGNVAWFADITNWALVIENETIEIDNVRITGVLEKRDHEWKIVQIHASVPQG</sequence>
<feature type="domain" description="SnoaL-like" evidence="1">
    <location>
        <begin position="33"/>
        <end position="156"/>
    </location>
</feature>
<dbReference type="SUPFAM" id="SSF54427">
    <property type="entry name" value="NTF2-like"/>
    <property type="match status" value="1"/>
</dbReference>
<evidence type="ECO:0000313" key="2">
    <source>
        <dbReference type="EMBL" id="ETN96669.1"/>
    </source>
</evidence>
<evidence type="ECO:0000259" key="1">
    <source>
        <dbReference type="Pfam" id="PF13474"/>
    </source>
</evidence>
<gene>
    <name evidence="2" type="ORF">P278_00950</name>
</gene>
<dbReference type="Proteomes" id="UP000018850">
    <property type="component" value="Unassembled WGS sequence"/>
</dbReference>
<dbReference type="RefSeq" id="WP_038260632.1">
    <property type="nucleotide sequence ID" value="NZ_AYXY01000001.1"/>
</dbReference>